<keyword evidence="1" id="KW-0812">Transmembrane</keyword>
<evidence type="ECO:0000313" key="3">
    <source>
        <dbReference type="EMBL" id="GMF64763.1"/>
    </source>
</evidence>
<dbReference type="InterPro" id="IPR052701">
    <property type="entry name" value="GAG_Ulvan_Degrading_Sulfatases"/>
</dbReference>
<dbReference type="PANTHER" id="PTHR43751:SF3">
    <property type="entry name" value="SULFATASE N-TERMINAL DOMAIN-CONTAINING PROTEIN"/>
    <property type="match status" value="1"/>
</dbReference>
<proteinExistence type="predicted"/>
<organism evidence="3 4">
    <name type="scientific">Phytophthora lilii</name>
    <dbReference type="NCBI Taxonomy" id="2077276"/>
    <lineage>
        <taxon>Eukaryota</taxon>
        <taxon>Sar</taxon>
        <taxon>Stramenopiles</taxon>
        <taxon>Oomycota</taxon>
        <taxon>Peronosporomycetes</taxon>
        <taxon>Peronosporales</taxon>
        <taxon>Peronosporaceae</taxon>
        <taxon>Phytophthora</taxon>
    </lineage>
</organism>
<reference evidence="3" key="1">
    <citation type="submission" date="2023-04" db="EMBL/GenBank/DDBJ databases">
        <title>Phytophthora lilii NBRC 32176.</title>
        <authorList>
            <person name="Ichikawa N."/>
            <person name="Sato H."/>
            <person name="Tonouchi N."/>
        </authorList>
    </citation>
    <scope>NUCLEOTIDE SEQUENCE</scope>
    <source>
        <strain evidence="3">NBRC 32176</strain>
    </source>
</reference>
<comment type="caution">
    <text evidence="3">The sequence shown here is derived from an EMBL/GenBank/DDBJ whole genome shotgun (WGS) entry which is preliminary data.</text>
</comment>
<keyword evidence="1" id="KW-1133">Transmembrane helix</keyword>
<keyword evidence="4" id="KW-1185">Reference proteome</keyword>
<dbReference type="InterPro" id="IPR000917">
    <property type="entry name" value="Sulfatase_N"/>
</dbReference>
<evidence type="ECO:0000259" key="2">
    <source>
        <dbReference type="Pfam" id="PF00884"/>
    </source>
</evidence>
<dbReference type="InterPro" id="IPR017850">
    <property type="entry name" value="Alkaline_phosphatase_core_sf"/>
</dbReference>
<name>A0A9W6YDH5_9STRA</name>
<dbReference type="EMBL" id="BSXW01012431">
    <property type="protein sequence ID" value="GMF64763.1"/>
    <property type="molecule type" value="Genomic_DNA"/>
</dbReference>
<dbReference type="Pfam" id="PF00884">
    <property type="entry name" value="Sulfatase"/>
    <property type="match status" value="1"/>
</dbReference>
<dbReference type="AlphaFoldDB" id="A0A9W6YDH5"/>
<gene>
    <name evidence="3" type="ORF">Plil01_001752900</name>
</gene>
<protein>
    <submittedName>
        <fullName evidence="3">Unnamed protein product</fullName>
    </submittedName>
</protein>
<feature type="domain" description="Sulfatase N-terminal" evidence="2">
    <location>
        <begin position="209"/>
        <end position="326"/>
    </location>
</feature>
<sequence length="343" mass="37523">MAIHESSNAGAAEISRAEIHQAYVSTALAVATATAFATVRAACDWADLTLWSPAQALTSCRRRDGWTKLEEGDAESGEFLADKTLQDDSLDVVVDRDRRSWANRAQVLLVLLALVALPAAVLALSQACSALVAYAALNATLNELFTQALFVSAQGFLPLVANGSISAETFIHTATEDFELFENDSLYRRTTGFHGDLAFDVKVQNENPPNVLLIVVESFRYHDSHYLVGEDDPSNLFRGSNITVTPNFDKWAKRGVAFSNMWSSWRTSRSVESLLFAQVPYDSVADSGMTGGKKDYRLQGLPQFFKAKGYEPFFTTGCKTDYDDWDTGLARSTASCTGASMMT</sequence>
<dbReference type="PANTHER" id="PTHR43751">
    <property type="entry name" value="SULFATASE"/>
    <property type="match status" value="1"/>
</dbReference>
<evidence type="ECO:0000256" key="1">
    <source>
        <dbReference type="SAM" id="Phobius"/>
    </source>
</evidence>
<dbReference type="OrthoDB" id="88649at2759"/>
<dbReference type="SUPFAM" id="SSF53649">
    <property type="entry name" value="Alkaline phosphatase-like"/>
    <property type="match status" value="1"/>
</dbReference>
<dbReference type="Proteomes" id="UP001165083">
    <property type="component" value="Unassembled WGS sequence"/>
</dbReference>
<dbReference type="Gene3D" id="3.40.720.10">
    <property type="entry name" value="Alkaline Phosphatase, subunit A"/>
    <property type="match status" value="1"/>
</dbReference>
<accession>A0A9W6YDH5</accession>
<keyword evidence="1" id="KW-0472">Membrane</keyword>
<feature type="transmembrane region" description="Helical" evidence="1">
    <location>
        <begin position="107"/>
        <end position="137"/>
    </location>
</feature>
<evidence type="ECO:0000313" key="4">
    <source>
        <dbReference type="Proteomes" id="UP001165083"/>
    </source>
</evidence>